<comment type="caution">
    <text evidence="1">The sequence shown here is derived from an EMBL/GenBank/DDBJ whole genome shotgun (WGS) entry which is preliminary data.</text>
</comment>
<reference evidence="2" key="1">
    <citation type="journal article" date="2024" name="Front. Bioeng. Biotechnol.">
        <title>Genome-scale model development and genomic sequencing of the oleaginous clade Lipomyces.</title>
        <authorList>
            <person name="Czajka J.J."/>
            <person name="Han Y."/>
            <person name="Kim J."/>
            <person name="Mondo S.J."/>
            <person name="Hofstad B.A."/>
            <person name="Robles A."/>
            <person name="Haridas S."/>
            <person name="Riley R."/>
            <person name="LaButti K."/>
            <person name="Pangilinan J."/>
            <person name="Andreopoulos W."/>
            <person name="Lipzen A."/>
            <person name="Yan J."/>
            <person name="Wang M."/>
            <person name="Ng V."/>
            <person name="Grigoriev I.V."/>
            <person name="Spatafora J.W."/>
            <person name="Magnuson J.K."/>
            <person name="Baker S.E."/>
            <person name="Pomraning K.R."/>
        </authorList>
    </citation>
    <scope>NUCLEOTIDE SEQUENCE [LARGE SCALE GENOMIC DNA]</scope>
    <source>
        <strain evidence="2">CBS 7786</strain>
    </source>
</reference>
<dbReference type="EMBL" id="MU971339">
    <property type="protein sequence ID" value="KAK9240579.1"/>
    <property type="molecule type" value="Genomic_DNA"/>
</dbReference>
<proteinExistence type="predicted"/>
<evidence type="ECO:0000313" key="2">
    <source>
        <dbReference type="Proteomes" id="UP001433508"/>
    </source>
</evidence>
<keyword evidence="2" id="KW-1185">Reference proteome</keyword>
<evidence type="ECO:0000313" key="1">
    <source>
        <dbReference type="EMBL" id="KAK9240579.1"/>
    </source>
</evidence>
<accession>A0ACC3T9Z9</accession>
<protein>
    <submittedName>
        <fullName evidence="1">Nineteen complex-related protein 2-domain-containing protein</fullName>
    </submittedName>
</protein>
<dbReference type="Proteomes" id="UP001433508">
    <property type="component" value="Unassembled WGS sequence"/>
</dbReference>
<sequence>MATFGPGNRFKKAASNRRVRPKLTFEDEETDNGSISFSRQPSTVKDSGFTSGEKPERQPTIHHTQDETETTVDDSSSVSRDRVRRNVTTTVQNDDNDKQEDYHVVTASSLKKMRKPKSKGLSSSLLNSQLRNKLAPNLPSFPSGNATRTPMYSKAYLDELRDSTPTTPAEYTNSGMNADEEGDLDMLDDSRYTVDTAEGDDVSAIPDEALINHLIERRHKKAESFRKDEFISLDDEADNDEAQSDMDGVEMDDKHEHERTSRLQREDDVLENEYEMLAEGSDGRIPLSATQEAAQKMQRRRDIEEMINDREDEEGQVGEEYGYIGENDSGSDSGWEQAQIRKGAFGSRAFSTKQAEVRGNGIPKQSGTRQPSFRVLQQLPDLESVIKRLTVILDGMREERDSHLKLLEELNTQKEEIEAREKELREALSAAPF</sequence>
<organism evidence="1 2">
    <name type="scientific">Lipomyces kononenkoae</name>
    <name type="common">Yeast</name>
    <dbReference type="NCBI Taxonomy" id="34357"/>
    <lineage>
        <taxon>Eukaryota</taxon>
        <taxon>Fungi</taxon>
        <taxon>Dikarya</taxon>
        <taxon>Ascomycota</taxon>
        <taxon>Saccharomycotina</taxon>
        <taxon>Lipomycetes</taxon>
        <taxon>Lipomycetales</taxon>
        <taxon>Lipomycetaceae</taxon>
        <taxon>Lipomyces</taxon>
    </lineage>
</organism>
<name>A0ACC3T9Z9_LIPKO</name>
<gene>
    <name evidence="1" type="ORF">V1525DRAFT_353780</name>
</gene>